<dbReference type="EMBL" id="UZAH01034528">
    <property type="protein sequence ID" value="VDP35617.1"/>
    <property type="molecule type" value="Genomic_DNA"/>
</dbReference>
<gene>
    <name evidence="2" type="ORF">HPBE_LOCUS22952</name>
</gene>
<dbReference type="OrthoDB" id="1434354at2759"/>
<accession>A0A3P8C5V7</accession>
<evidence type="ECO:0000259" key="1">
    <source>
        <dbReference type="PROSITE" id="PS50191"/>
    </source>
</evidence>
<dbReference type="WBParaSite" id="HPBE_0002295301-mRNA-1">
    <property type="protein sequence ID" value="HPBE_0002295301-mRNA-1"/>
    <property type="gene ID" value="HPBE_0002295301"/>
</dbReference>
<dbReference type="Proteomes" id="UP000050761">
    <property type="component" value="Unassembled WGS sequence"/>
</dbReference>
<evidence type="ECO:0000313" key="3">
    <source>
        <dbReference type="Proteomes" id="UP000050761"/>
    </source>
</evidence>
<dbReference type="SMART" id="SM00516">
    <property type="entry name" value="SEC14"/>
    <property type="match status" value="1"/>
</dbReference>
<dbReference type="Gene3D" id="3.40.525.10">
    <property type="entry name" value="CRAL-TRIO lipid binding domain"/>
    <property type="match status" value="1"/>
</dbReference>
<dbReference type="InterPro" id="IPR036273">
    <property type="entry name" value="CRAL/TRIO_N_dom_sf"/>
</dbReference>
<dbReference type="PANTHER" id="PTHR23324:SF7">
    <property type="entry name" value="CRAL-TRIO DOMAIN-CONTAINING PROTEIN"/>
    <property type="match status" value="1"/>
</dbReference>
<dbReference type="InterPro" id="IPR001251">
    <property type="entry name" value="CRAL-TRIO_dom"/>
</dbReference>
<dbReference type="AlphaFoldDB" id="A0A183GJU3"/>
<dbReference type="InterPro" id="IPR051064">
    <property type="entry name" value="SEC14/CRAL-TRIO_domain"/>
</dbReference>
<feature type="domain" description="CRAL-TRIO" evidence="1">
    <location>
        <begin position="91"/>
        <end position="283"/>
    </location>
</feature>
<accession>A0A183GJU3</accession>
<evidence type="ECO:0000313" key="2">
    <source>
        <dbReference type="EMBL" id="VDP35617.1"/>
    </source>
</evidence>
<sequence>MTVEDHYPRADQVTPYQKSKIAELRSRAARHLEKYPDYDTDFSLLRWLMGWDYDIDVILPKLQSTLDVLTSLNMQDATVENVNDLNAKIRCMSTVADYFPGGLMCQDDEGNVVYMQALALTHPRTLIKSGSVSELFRLSVVEAELAFKLVRKAEAATGRKLGAKLVVDLEGFSMDILYPPAINVYLNLLTVLQALFPDFGRHIYVINCPMMIKTVYAMIQPVLSKQTREKVEWIDLYLSPKYVEECLTSIHVMTWTISAYFCQCKLGEHNIYPYWGGSKASDLPTGDIRMGGKVPEKLHYKPEENVDDDKDSFEKLCVAARSRAEVCLIPFNFLKQGVIEYQ</sequence>
<dbReference type="PANTHER" id="PTHR23324">
    <property type="entry name" value="SEC14 RELATED PROTEIN"/>
    <property type="match status" value="1"/>
</dbReference>
<proteinExistence type="predicted"/>
<dbReference type="CDD" id="cd00170">
    <property type="entry name" value="SEC14"/>
    <property type="match status" value="1"/>
</dbReference>
<organism evidence="3 4">
    <name type="scientific">Heligmosomoides polygyrus</name>
    <name type="common">Parasitic roundworm</name>
    <dbReference type="NCBI Taxonomy" id="6339"/>
    <lineage>
        <taxon>Eukaryota</taxon>
        <taxon>Metazoa</taxon>
        <taxon>Ecdysozoa</taxon>
        <taxon>Nematoda</taxon>
        <taxon>Chromadorea</taxon>
        <taxon>Rhabditida</taxon>
        <taxon>Rhabditina</taxon>
        <taxon>Rhabditomorpha</taxon>
        <taxon>Strongyloidea</taxon>
        <taxon>Heligmosomidae</taxon>
        <taxon>Heligmosomoides</taxon>
    </lineage>
</organism>
<keyword evidence="3" id="KW-1185">Reference proteome</keyword>
<dbReference type="Pfam" id="PF00650">
    <property type="entry name" value="CRAL_TRIO"/>
    <property type="match status" value="1"/>
</dbReference>
<dbReference type="PROSITE" id="PS50191">
    <property type="entry name" value="CRAL_TRIO"/>
    <property type="match status" value="1"/>
</dbReference>
<reference evidence="2 3" key="1">
    <citation type="submission" date="2018-11" db="EMBL/GenBank/DDBJ databases">
        <authorList>
            <consortium name="Pathogen Informatics"/>
        </authorList>
    </citation>
    <scope>NUCLEOTIDE SEQUENCE [LARGE SCALE GENOMIC DNA]</scope>
</reference>
<dbReference type="GO" id="GO:0005737">
    <property type="term" value="C:cytoplasm"/>
    <property type="evidence" value="ECO:0007669"/>
    <property type="project" value="TreeGrafter"/>
</dbReference>
<name>A0A183GJU3_HELPZ</name>
<dbReference type="SUPFAM" id="SSF46938">
    <property type="entry name" value="CRAL/TRIO N-terminal domain"/>
    <property type="match status" value="1"/>
</dbReference>
<evidence type="ECO:0000313" key="4">
    <source>
        <dbReference type="WBParaSite" id="HPBE_0002295301-mRNA-1"/>
    </source>
</evidence>
<dbReference type="InterPro" id="IPR036865">
    <property type="entry name" value="CRAL-TRIO_dom_sf"/>
</dbReference>
<reference evidence="4" key="2">
    <citation type="submission" date="2019-09" db="UniProtKB">
        <authorList>
            <consortium name="WormBaseParasite"/>
        </authorList>
    </citation>
    <scope>IDENTIFICATION</scope>
</reference>
<dbReference type="SUPFAM" id="SSF52087">
    <property type="entry name" value="CRAL/TRIO domain"/>
    <property type="match status" value="1"/>
</dbReference>
<protein>
    <submittedName>
        <fullName evidence="4">CRAL-TRIO domain-containing protein</fullName>
    </submittedName>
</protein>
<dbReference type="Gene3D" id="2.60.120.680">
    <property type="entry name" value="GOLD domain"/>
    <property type="match status" value="1"/>
</dbReference>